<reference evidence="2" key="1">
    <citation type="submission" date="2020-01" db="EMBL/GenBank/DDBJ databases">
        <title>Genome Sequencing of Three Apophysomyces-Like Fungal Strains Confirms a Novel Fungal Genus in the Mucoromycota with divergent Burkholderia-like Endosymbiotic Bacteria.</title>
        <authorList>
            <person name="Stajich J.E."/>
            <person name="Macias A.M."/>
            <person name="Carter-House D."/>
            <person name="Lovett B."/>
            <person name="Kasson L.R."/>
            <person name="Berry K."/>
            <person name="Grigoriev I."/>
            <person name="Chang Y."/>
            <person name="Spatafora J."/>
            <person name="Kasson M.T."/>
        </authorList>
    </citation>
    <scope>NUCLEOTIDE SEQUENCE</scope>
    <source>
        <strain evidence="2">NRRL A-21654</strain>
    </source>
</reference>
<keyword evidence="3" id="KW-1185">Reference proteome</keyword>
<evidence type="ECO:0008006" key="4">
    <source>
        <dbReference type="Google" id="ProtNLM"/>
    </source>
</evidence>
<dbReference type="AlphaFoldDB" id="A0A8H7ENV0"/>
<dbReference type="Gene3D" id="3.30.300.90">
    <property type="entry name" value="BolA-like"/>
    <property type="match status" value="1"/>
</dbReference>
<accession>A0A8H7ENV0</accession>
<name>A0A8H7ENV0_9FUNG</name>
<proteinExistence type="inferred from homology"/>
<dbReference type="PANTHER" id="PTHR46230:SF7">
    <property type="entry name" value="BOLA-LIKE PROTEIN 1"/>
    <property type="match status" value="1"/>
</dbReference>
<dbReference type="OrthoDB" id="411584at2759"/>
<dbReference type="InterPro" id="IPR002634">
    <property type="entry name" value="BolA"/>
</dbReference>
<evidence type="ECO:0000313" key="3">
    <source>
        <dbReference type="Proteomes" id="UP000605846"/>
    </source>
</evidence>
<dbReference type="PIRSF" id="PIRSF003113">
    <property type="entry name" value="BolA"/>
    <property type="match status" value="1"/>
</dbReference>
<dbReference type="PANTHER" id="PTHR46230">
    <property type="match status" value="1"/>
</dbReference>
<comment type="caution">
    <text evidence="2">The sequence shown here is derived from an EMBL/GenBank/DDBJ whole genome shotgun (WGS) entry which is preliminary data.</text>
</comment>
<protein>
    <recommendedName>
        <fullName evidence="4">Bola-like protein</fullName>
    </recommendedName>
</protein>
<dbReference type="SUPFAM" id="SSF82657">
    <property type="entry name" value="BolA-like"/>
    <property type="match status" value="1"/>
</dbReference>
<gene>
    <name evidence="2" type="ORF">EC973_008750</name>
</gene>
<dbReference type="GO" id="GO:0016226">
    <property type="term" value="P:iron-sulfur cluster assembly"/>
    <property type="evidence" value="ECO:0007669"/>
    <property type="project" value="TreeGrafter"/>
</dbReference>
<dbReference type="Pfam" id="PF01722">
    <property type="entry name" value="BolA"/>
    <property type="match status" value="1"/>
</dbReference>
<evidence type="ECO:0000313" key="2">
    <source>
        <dbReference type="EMBL" id="KAF7726416.1"/>
    </source>
</evidence>
<dbReference type="InterPro" id="IPR036065">
    <property type="entry name" value="BolA-like_sf"/>
</dbReference>
<comment type="similarity">
    <text evidence="1">Belongs to the BolA/IbaG family.</text>
</comment>
<organism evidence="2 3">
    <name type="scientific">Apophysomyces ossiformis</name>
    <dbReference type="NCBI Taxonomy" id="679940"/>
    <lineage>
        <taxon>Eukaryota</taxon>
        <taxon>Fungi</taxon>
        <taxon>Fungi incertae sedis</taxon>
        <taxon>Mucoromycota</taxon>
        <taxon>Mucoromycotina</taxon>
        <taxon>Mucoromycetes</taxon>
        <taxon>Mucorales</taxon>
        <taxon>Mucorineae</taxon>
        <taxon>Mucoraceae</taxon>
        <taxon>Apophysomyces</taxon>
    </lineage>
</organism>
<evidence type="ECO:0000256" key="1">
    <source>
        <dbReference type="RuleBase" id="RU003860"/>
    </source>
</evidence>
<dbReference type="EMBL" id="JABAYA010000079">
    <property type="protein sequence ID" value="KAF7726416.1"/>
    <property type="molecule type" value="Genomic_DNA"/>
</dbReference>
<sequence length="118" mass="13153">MTSKEKGPVQLAIESKVSQPNSKRTAFSKINLQLTEELNPSTLEAVNESHLHAHHAAMKGNTSKETHFRVTIVSEEFAGKTMMQRHRMVYKILGEELNQGLHALSLKTKTQAELAKSS</sequence>
<dbReference type="Proteomes" id="UP000605846">
    <property type="component" value="Unassembled WGS sequence"/>
</dbReference>